<evidence type="ECO:0000256" key="7">
    <source>
        <dbReference type="SAM" id="SignalP"/>
    </source>
</evidence>
<evidence type="ECO:0000256" key="2">
    <source>
        <dbReference type="ARBA" id="ARBA00022729"/>
    </source>
</evidence>
<keyword evidence="3" id="KW-0472">Membrane</keyword>
<keyword evidence="1" id="KW-1003">Cell membrane</keyword>
<dbReference type="PROSITE" id="PS51257">
    <property type="entry name" value="PROKAR_LIPOPROTEIN"/>
    <property type="match status" value="1"/>
</dbReference>
<keyword evidence="5" id="KW-0449">Lipoprotein</keyword>
<evidence type="ECO:0000256" key="1">
    <source>
        <dbReference type="ARBA" id="ARBA00022475"/>
    </source>
</evidence>
<dbReference type="AlphaFoldDB" id="A0A949JYL1"/>
<evidence type="ECO:0000256" key="6">
    <source>
        <dbReference type="SAM" id="MobiDB-lite"/>
    </source>
</evidence>
<comment type="caution">
    <text evidence="8">The sequence shown here is derived from an EMBL/GenBank/DDBJ whole genome shotgun (WGS) entry which is preliminary data.</text>
</comment>
<evidence type="ECO:0000256" key="4">
    <source>
        <dbReference type="ARBA" id="ARBA00023139"/>
    </source>
</evidence>
<dbReference type="RefSeq" id="WP_238721365.1">
    <property type="nucleotide sequence ID" value="NZ_JAHQCW010000010.1"/>
</dbReference>
<name>A0A949JYL1_9FIRM</name>
<dbReference type="InterPro" id="IPR006059">
    <property type="entry name" value="SBP"/>
</dbReference>
<keyword evidence="9" id="KW-1185">Reference proteome</keyword>
<organism evidence="8 9">
    <name type="scientific">Diplocloster agilis</name>
    <dbReference type="NCBI Taxonomy" id="2850323"/>
    <lineage>
        <taxon>Bacteria</taxon>
        <taxon>Bacillati</taxon>
        <taxon>Bacillota</taxon>
        <taxon>Clostridia</taxon>
        <taxon>Lachnospirales</taxon>
        <taxon>Lachnospiraceae</taxon>
        <taxon>Diplocloster</taxon>
    </lineage>
</organism>
<dbReference type="Gene3D" id="3.40.190.10">
    <property type="entry name" value="Periplasmic binding protein-like II"/>
    <property type="match status" value="2"/>
</dbReference>
<dbReference type="InterPro" id="IPR050490">
    <property type="entry name" value="Bact_solute-bd_prot1"/>
</dbReference>
<feature type="signal peptide" evidence="7">
    <location>
        <begin position="1"/>
        <end position="21"/>
    </location>
</feature>
<accession>A0A949JYL1</accession>
<keyword evidence="2 7" id="KW-0732">Signal</keyword>
<feature type="chain" id="PRO_5039168396" evidence="7">
    <location>
        <begin position="22"/>
        <end position="444"/>
    </location>
</feature>
<gene>
    <name evidence="8" type="ORF">KTH89_08325</name>
</gene>
<dbReference type="Pfam" id="PF01547">
    <property type="entry name" value="SBP_bac_1"/>
    <property type="match status" value="1"/>
</dbReference>
<dbReference type="EMBL" id="JAHQCW010000010">
    <property type="protein sequence ID" value="MBU9736541.1"/>
    <property type="molecule type" value="Genomic_DNA"/>
</dbReference>
<feature type="compositionally biased region" description="Polar residues" evidence="6">
    <location>
        <begin position="33"/>
        <end position="46"/>
    </location>
</feature>
<evidence type="ECO:0000313" key="8">
    <source>
        <dbReference type="EMBL" id="MBU9736541.1"/>
    </source>
</evidence>
<proteinExistence type="predicted"/>
<dbReference type="PANTHER" id="PTHR43649:SF33">
    <property type="entry name" value="POLYGALACTURONAN_RHAMNOGALACTURONAN-BINDING PROTEIN YTCQ"/>
    <property type="match status" value="1"/>
</dbReference>
<dbReference type="Proteomes" id="UP000712157">
    <property type="component" value="Unassembled WGS sequence"/>
</dbReference>
<reference evidence="8" key="1">
    <citation type="submission" date="2021-06" db="EMBL/GenBank/DDBJ databases">
        <title>Description of novel taxa of the family Lachnospiraceae.</title>
        <authorList>
            <person name="Chaplin A.V."/>
            <person name="Sokolova S.R."/>
            <person name="Pikina A.P."/>
            <person name="Korzhanova M."/>
            <person name="Belova V."/>
            <person name="Korostin D."/>
            <person name="Efimov B.A."/>
        </authorList>
    </citation>
    <scope>NUCLEOTIDE SEQUENCE</scope>
    <source>
        <strain evidence="8">ASD5720</strain>
    </source>
</reference>
<protein>
    <submittedName>
        <fullName evidence="8">Extracellular solute-binding protein</fullName>
    </submittedName>
</protein>
<evidence type="ECO:0000256" key="5">
    <source>
        <dbReference type="ARBA" id="ARBA00023288"/>
    </source>
</evidence>
<sequence>MSKKKVLAIGLAILMSFSLMGCGEGKNAGDITASEQSSDNVDTQGENPEAEQLESQKKNAQIQLLNNKIEIDEGIKAAAVKYQELNPGITIEVVSMTAEPYDTDLKTKFAGGAAPDIFAVSGNSQMLAWESHLEDLTDQPWVTDMLDIGKPGITKDGKIYGMPICVEGGGYMYNKDMFEKAGITEIPKTKTAFKDALQKLSDAGYTPLIEDSGWYGLGYYFVNYGFANQEEPMAYIDGLNNGTKTITGDPKFTEMAEYFLWESTQCTNMMGIDFNTQVSMMANQEVGITFGGNWNQLTFDEVDPDLPIGLMPVPITEDAEYNDFLLAGVTNYWVVNKDSAVKQEAKDFMTWLVTDPEGQKFITKDMALIPAFSSFEADNESIGALGTDLAGYIANGKIKGFYASFYPDGGTQTFGEDMQKLVAGKAGIAEFLETLQSDWERLAE</sequence>
<evidence type="ECO:0000313" key="9">
    <source>
        <dbReference type="Proteomes" id="UP000712157"/>
    </source>
</evidence>
<dbReference type="PANTHER" id="PTHR43649">
    <property type="entry name" value="ARABINOSE-BINDING PROTEIN-RELATED"/>
    <property type="match status" value="1"/>
</dbReference>
<evidence type="ECO:0000256" key="3">
    <source>
        <dbReference type="ARBA" id="ARBA00023136"/>
    </source>
</evidence>
<feature type="region of interest" description="Disordered" evidence="6">
    <location>
        <begin position="30"/>
        <end position="57"/>
    </location>
</feature>
<dbReference type="SUPFAM" id="SSF53850">
    <property type="entry name" value="Periplasmic binding protein-like II"/>
    <property type="match status" value="1"/>
</dbReference>
<keyword evidence="4" id="KW-0564">Palmitate</keyword>